<dbReference type="PANTHER" id="PTHR24023">
    <property type="entry name" value="COLLAGEN ALPHA"/>
    <property type="match status" value="1"/>
</dbReference>
<dbReference type="Gene3D" id="3.10.100.10">
    <property type="entry name" value="Mannose-Binding Protein A, subunit A"/>
    <property type="match status" value="1"/>
</dbReference>
<keyword evidence="9" id="KW-1015">Disulfide bond</keyword>
<feature type="region of interest" description="Disordered" evidence="13">
    <location>
        <begin position="810"/>
        <end position="955"/>
    </location>
</feature>
<dbReference type="FunFam" id="2.60.120.200:FF:000039">
    <property type="entry name" value="Collagen XV alpha 1 chain"/>
    <property type="match status" value="1"/>
</dbReference>
<evidence type="ECO:0000256" key="9">
    <source>
        <dbReference type="ARBA" id="ARBA00023157"/>
    </source>
</evidence>
<dbReference type="PANTHER" id="PTHR24023:SF1082">
    <property type="entry name" value="COLLAGEN TRIPLE HELIX REPEAT"/>
    <property type="match status" value="1"/>
</dbReference>
<feature type="compositionally biased region" description="Basic and acidic residues" evidence="13">
    <location>
        <begin position="410"/>
        <end position="421"/>
    </location>
</feature>
<dbReference type="Pfam" id="PF06482">
    <property type="entry name" value="Endostatin"/>
    <property type="match status" value="1"/>
</dbReference>
<organism evidence="16 18">
    <name type="scientific">Etheostoma spectabile</name>
    <name type="common">orangethroat darter</name>
    <dbReference type="NCBI Taxonomy" id="54343"/>
    <lineage>
        <taxon>Eukaryota</taxon>
        <taxon>Metazoa</taxon>
        <taxon>Chordata</taxon>
        <taxon>Craniata</taxon>
        <taxon>Vertebrata</taxon>
        <taxon>Euteleostomi</taxon>
        <taxon>Actinopterygii</taxon>
        <taxon>Neopterygii</taxon>
        <taxon>Teleostei</taxon>
        <taxon>Neoteleostei</taxon>
        <taxon>Acanthomorphata</taxon>
        <taxon>Eupercaria</taxon>
        <taxon>Perciformes</taxon>
        <taxon>Percoidei</taxon>
        <taxon>Percidae</taxon>
        <taxon>Etheostomatinae</taxon>
        <taxon>Etheostoma</taxon>
    </lineage>
</organism>
<feature type="compositionally biased region" description="Basic residues" evidence="13">
    <location>
        <begin position="115"/>
        <end position="124"/>
    </location>
</feature>
<dbReference type="GO" id="GO:0007155">
    <property type="term" value="P:cell adhesion"/>
    <property type="evidence" value="ECO:0007669"/>
    <property type="project" value="UniProtKB-KW"/>
</dbReference>
<keyword evidence="6" id="KW-0130">Cell adhesion</keyword>
<comment type="similarity">
    <text evidence="12">Belongs to the multiplexin collagen family.</text>
</comment>
<feature type="domain" description="Thrombospondin-like N-terminal" evidence="15">
    <location>
        <begin position="133"/>
        <end position="322"/>
    </location>
</feature>
<dbReference type="Gene3D" id="3.40.1620.70">
    <property type="match status" value="1"/>
</dbReference>
<evidence type="ECO:0000313" key="17">
    <source>
        <dbReference type="EMBL" id="KAA8587520.1"/>
    </source>
</evidence>
<evidence type="ECO:0000256" key="7">
    <source>
        <dbReference type="ARBA" id="ARBA00022974"/>
    </source>
</evidence>
<feature type="region of interest" description="Disordered" evidence="13">
    <location>
        <begin position="95"/>
        <end position="124"/>
    </location>
</feature>
<dbReference type="EMBL" id="VOFY01000012">
    <property type="protein sequence ID" value="KAA8587520.1"/>
    <property type="molecule type" value="Genomic_DNA"/>
</dbReference>
<dbReference type="Proteomes" id="UP000327493">
    <property type="component" value="Chromosome 12"/>
</dbReference>
<dbReference type="GO" id="GO:0005581">
    <property type="term" value="C:collagen trimer"/>
    <property type="evidence" value="ECO:0007669"/>
    <property type="project" value="UniProtKB-KW"/>
</dbReference>
<feature type="non-terminal residue" evidence="16">
    <location>
        <position position="1322"/>
    </location>
</feature>
<protein>
    <recommendedName>
        <fullName evidence="15">Thrombospondin-like N-terminal domain-containing protein</fullName>
    </recommendedName>
</protein>
<dbReference type="Gene3D" id="2.60.120.200">
    <property type="match status" value="1"/>
</dbReference>
<dbReference type="GO" id="GO:0031012">
    <property type="term" value="C:extracellular matrix"/>
    <property type="evidence" value="ECO:0007669"/>
    <property type="project" value="TreeGrafter"/>
</dbReference>
<evidence type="ECO:0000313" key="18">
    <source>
        <dbReference type="Proteomes" id="UP000327493"/>
    </source>
</evidence>
<evidence type="ECO:0000256" key="4">
    <source>
        <dbReference type="ARBA" id="ARBA00022729"/>
    </source>
</evidence>
<gene>
    <name evidence="16" type="ORF">FQN60_000522</name>
    <name evidence="17" type="ORF">FQN60_016382</name>
</gene>
<sequence>MGALRHTLALFFLFSSTVQAQWWSLLWANPQTSTSTTPTSIPPIITSPSSISLGPSDTPGTTEWVATEDGVTEKAPEGGTQTEVSVRGVSIFGNSTAEPGMLPSEENATGGSKARAQHKPLKHWKSERGSGGLLDLTEIIGVPLPPSVSFTPGYQGFPAYKFDPEANIGRHTKTFVPGSFYRDFAIIVTVRPATQRGGVLFAITDTHQKVVELGLALTPVRGGLQSILLYYTDREQASHSHKAASFSVPDMTDQWTRFTVVVEHDEVRLFMDCGDSERTTFHRRPERLTFSQNSGIFVANAGNTGLDKFVGSIQQLVIKDDPRAAEEQCEDDDPYASGYTSGDDALDDRETEEEMMKNTHEKKHDTAQEEEDSVPVRAPPTEVPELELDEYSGRQSPTEASEEMLMRGPHRTEEPGERSGDESVEILDLEVHLAHLVIKAPPPYLGKLRLDQEAHKDHQESLDPQDYQGKMDSRVREDLRDFQVWVEKLELKERREKQELVHQALPAFLGLLDPPDPAVYRVFLVHQGLQGLQDVLVLVVLETCHHLTQLKASLQGSLDHPYHHPSVMILTLHFSSSILLFSTFCSIPATIVLLSALFQMFEEWFSGSGPDGSGLSSELSSDLGSGFSSGFRVLQEKMGLQVSQELLERRGTKGYLGHLDLRVNVGLWVQQGPQGHQGQVVHRVREARQVPQDPLALPDLQEPNSLTWRALGRLTCSLELESEAHRVPLAYLAHRDLRVRTVPQVLQVFLSRVSQETQDQRVFRVLLDYQVLGGPKEKKAIKDLRTALVVTTGRLLLNVTDGIFNFTEIRGPPGPMGPRGPKGDIGPPGVQGPAGYKGEKGEPGVTIAADGSLLSAPKGPQGPKGIKGPIGPSGQKGEYGFPGRPGRSGMPGRKGDKGDAVGLPGPPGPPGPPGHPGKVVGLKGGASGDKGYKGQKGEKGDVGLPGPPGLPGRVQKGSRSWVLKDLLVLWANLGPLGSDDLVPEGRLVLLDPQDLHLHMDRVTIYKTSHALSRETQRAAEGTFAYVSEKGGELYIRARNGWRKIQELQDGSRGYQPSYNVLPQTFNAVPGLHLVALNTPLKGDMRGIRGADFQCYQQARSMGLTATYRAFLSSHLQDLATIVRKVDRNDMPVVNLRGEVLFSSWMSIFSGNGGTFEPSTPIYSFDGRNVMTDSAWPEKLVWHGSNTVGIRVTTNYCEAWRTADVAVTGQAALLQTGRLLGQHTRSCSNHYIVLCIENTYDCIRLGDTVYLTRTGRGGVDVGGIGVRLVNSTALGFTLSQRLAVLVAGAGRHQGRFLLLRRTAGFDGAEAAAAFPIEGQDRNP</sequence>
<proteinExistence type="inferred from homology"/>
<dbReference type="FunFam" id="3.10.100.10:FF:000008">
    <property type="entry name" value="collagen alpha-1(XVIII) chain isoform X1"/>
    <property type="match status" value="1"/>
</dbReference>
<feature type="chain" id="PRO_5033490493" description="Thrombospondin-like N-terminal domain-containing protein" evidence="14">
    <location>
        <begin position="21"/>
        <end position="1322"/>
    </location>
</feature>
<dbReference type="Proteomes" id="UP000327493">
    <property type="component" value="Chromosome 13"/>
</dbReference>
<feature type="compositionally biased region" description="Acidic residues" evidence="13">
    <location>
        <begin position="344"/>
        <end position="353"/>
    </location>
</feature>
<keyword evidence="2" id="KW-0964">Secreted</keyword>
<evidence type="ECO:0000256" key="5">
    <source>
        <dbReference type="ARBA" id="ARBA00022737"/>
    </source>
</evidence>
<evidence type="ECO:0000256" key="10">
    <source>
        <dbReference type="ARBA" id="ARBA00023180"/>
    </source>
</evidence>
<keyword evidence="3" id="KW-0272">Extracellular matrix</keyword>
<feature type="region of interest" description="Disordered" evidence="13">
    <location>
        <begin position="323"/>
        <end position="422"/>
    </location>
</feature>
<feature type="region of interest" description="Disordered" evidence="13">
    <location>
        <begin position="33"/>
        <end position="62"/>
    </location>
</feature>
<evidence type="ECO:0000256" key="12">
    <source>
        <dbReference type="ARBA" id="ARBA00061275"/>
    </source>
</evidence>
<keyword evidence="5" id="KW-0677">Repeat</keyword>
<dbReference type="SUPFAM" id="SSF49899">
    <property type="entry name" value="Concanavalin A-like lectins/glucanases"/>
    <property type="match status" value="1"/>
</dbReference>
<dbReference type="InterPro" id="IPR050149">
    <property type="entry name" value="Collagen_superfamily"/>
</dbReference>
<feature type="compositionally biased region" description="Basic and acidic residues" evidence="13">
    <location>
        <begin position="930"/>
        <end position="941"/>
    </location>
</feature>
<feature type="compositionally biased region" description="Low complexity" evidence="13">
    <location>
        <begin position="857"/>
        <end position="891"/>
    </location>
</feature>
<keyword evidence="10" id="KW-0325">Glycoprotein</keyword>
<dbReference type="Pfam" id="PF20010">
    <property type="entry name" value="Collagen_trimer"/>
    <property type="match status" value="1"/>
</dbReference>
<dbReference type="SMART" id="SM00210">
    <property type="entry name" value="TSPN"/>
    <property type="match status" value="1"/>
</dbReference>
<evidence type="ECO:0000256" key="11">
    <source>
        <dbReference type="ARBA" id="ARBA00023278"/>
    </source>
</evidence>
<comment type="subcellular location">
    <subcellularLocation>
        <location evidence="1">Secreted</location>
        <location evidence="1">Extracellular space</location>
        <location evidence="1">Extracellular matrix</location>
    </subcellularLocation>
</comment>
<evidence type="ECO:0000256" key="2">
    <source>
        <dbReference type="ARBA" id="ARBA00022525"/>
    </source>
</evidence>
<dbReference type="InterPro" id="IPR010515">
    <property type="entry name" value="Collagenase_NC10/endostatin"/>
</dbReference>
<keyword evidence="8" id="KW-0176">Collagen</keyword>
<comment type="caution">
    <text evidence="16">The sequence shown here is derived from an EMBL/GenBank/DDBJ whole genome shotgun (WGS) entry which is preliminary data.</text>
</comment>
<dbReference type="InterPro" id="IPR013320">
    <property type="entry name" value="ConA-like_dom_sf"/>
</dbReference>
<dbReference type="GO" id="GO:0005615">
    <property type="term" value="C:extracellular space"/>
    <property type="evidence" value="ECO:0007669"/>
    <property type="project" value="TreeGrafter"/>
</dbReference>
<evidence type="ECO:0000256" key="13">
    <source>
        <dbReference type="SAM" id="MobiDB-lite"/>
    </source>
</evidence>
<dbReference type="EMBL" id="VOFY01000013">
    <property type="protein sequence ID" value="KAA8586686.1"/>
    <property type="molecule type" value="Genomic_DNA"/>
</dbReference>
<keyword evidence="18" id="KW-1185">Reference proteome</keyword>
<reference evidence="16 18" key="1">
    <citation type="submission" date="2019-08" db="EMBL/GenBank/DDBJ databases">
        <title>A chromosome-level genome assembly, high-density linkage maps, and genome scans reveal the genomic architecture of hybrid incompatibilities underlying speciation via character displacement in darters (Percidae: Etheostominae).</title>
        <authorList>
            <person name="Moran R.L."/>
            <person name="Catchen J.M."/>
            <person name="Fuller R.C."/>
        </authorList>
    </citation>
    <scope>NUCLEOTIDE SEQUENCE [LARGE SCALE GENOMIC DNA]</scope>
    <source>
        <strain evidence="16">EspeVRDwgs_2016</strain>
        <tissue evidence="16">Muscle</tissue>
    </source>
</reference>
<dbReference type="CDD" id="cd00247">
    <property type="entry name" value="Endostatin-like"/>
    <property type="match status" value="1"/>
</dbReference>
<dbReference type="InterPro" id="IPR016187">
    <property type="entry name" value="CTDL_fold"/>
</dbReference>
<keyword evidence="11" id="KW-0379">Hydroxylation</keyword>
<feature type="signal peptide" evidence="14">
    <location>
        <begin position="1"/>
        <end position="20"/>
    </location>
</feature>
<accession>A0A5J5D1R1</accession>
<dbReference type="InterPro" id="IPR048287">
    <property type="entry name" value="TSPN-like_N"/>
</dbReference>
<evidence type="ECO:0000259" key="15">
    <source>
        <dbReference type="SMART" id="SM00210"/>
    </source>
</evidence>
<evidence type="ECO:0000256" key="6">
    <source>
        <dbReference type="ARBA" id="ARBA00022889"/>
    </source>
</evidence>
<name>A0A5J5D1R1_9PERO</name>
<feature type="compositionally biased region" description="Pro residues" evidence="13">
    <location>
        <begin position="904"/>
        <end position="915"/>
    </location>
</feature>
<evidence type="ECO:0000256" key="8">
    <source>
        <dbReference type="ARBA" id="ARBA00023119"/>
    </source>
</evidence>
<keyword evidence="7" id="KW-0654">Proteoglycan</keyword>
<dbReference type="InterPro" id="IPR045463">
    <property type="entry name" value="XV/XVIII_trimerization_dom"/>
</dbReference>
<dbReference type="SUPFAM" id="SSF56436">
    <property type="entry name" value="C-type lectin-like"/>
    <property type="match status" value="1"/>
</dbReference>
<dbReference type="InterPro" id="IPR016186">
    <property type="entry name" value="C-type_lectin-like/link_sf"/>
</dbReference>
<feature type="compositionally biased region" description="Basic and acidic residues" evidence="13">
    <location>
        <begin position="354"/>
        <end position="367"/>
    </location>
</feature>
<evidence type="ECO:0000256" key="14">
    <source>
        <dbReference type="SAM" id="SignalP"/>
    </source>
</evidence>
<feature type="compositionally biased region" description="Low complexity" evidence="13">
    <location>
        <begin position="33"/>
        <end position="52"/>
    </location>
</feature>
<evidence type="ECO:0000313" key="16">
    <source>
        <dbReference type="EMBL" id="KAA8586686.1"/>
    </source>
</evidence>
<evidence type="ECO:0000256" key="3">
    <source>
        <dbReference type="ARBA" id="ARBA00022530"/>
    </source>
</evidence>
<keyword evidence="4 14" id="KW-0732">Signal</keyword>
<evidence type="ECO:0000256" key="1">
    <source>
        <dbReference type="ARBA" id="ARBA00004498"/>
    </source>
</evidence>